<dbReference type="EMBL" id="LWLV01001874">
    <property type="protein sequence ID" value="OTA40397.1"/>
    <property type="molecule type" value="Genomic_DNA"/>
</dbReference>
<comment type="caution">
    <text evidence="1">The sequence shown here is derived from an EMBL/GenBank/DDBJ whole genome shotgun (WGS) entry which is preliminary data.</text>
</comment>
<name>A0A1Y2T405_SYMTR</name>
<accession>A0A1Y2T405</accession>
<dbReference type="Proteomes" id="UP000194267">
    <property type="component" value="Unassembled WGS sequence"/>
</dbReference>
<sequence length="170" mass="19160">MINALTREQVAGLRPPELQSYEEPLYEVGVPTLDLENRVPHRRLTSIEAAQLQAAFWQAEQHFGKEYDEVYRTLDELRERTEESGPLNEEWRRAIDAASNLHWNFARAFGILAFLAGQREGFRLGAAAVTRGAQDQAIATALIGALVDDKQLDRLIGQLATGREDPEYIV</sequence>
<evidence type="ECO:0000313" key="1">
    <source>
        <dbReference type="EMBL" id="OTA40397.1"/>
    </source>
</evidence>
<proteinExistence type="predicted"/>
<evidence type="ECO:0000313" key="2">
    <source>
        <dbReference type="Proteomes" id="UP000194267"/>
    </source>
</evidence>
<dbReference type="AlphaFoldDB" id="A0A1Y2T405"/>
<gene>
    <name evidence="1" type="ORF">A6D92_18265</name>
</gene>
<organism evidence="1 2">
    <name type="scientific">Symbiobacterium thermophilum</name>
    <dbReference type="NCBI Taxonomy" id="2734"/>
    <lineage>
        <taxon>Bacteria</taxon>
        <taxon>Bacillati</taxon>
        <taxon>Bacillota</taxon>
        <taxon>Clostridia</taxon>
        <taxon>Eubacteriales</taxon>
        <taxon>Symbiobacteriaceae</taxon>
        <taxon>Symbiobacterium</taxon>
    </lineage>
</organism>
<protein>
    <submittedName>
        <fullName evidence="1">Uncharacterized protein</fullName>
    </submittedName>
</protein>
<reference evidence="2" key="1">
    <citation type="submission" date="2016-04" db="EMBL/GenBank/DDBJ databases">
        <authorList>
            <person name="Antunes L.P."/>
            <person name="Martins L.F."/>
            <person name="Pereira R.V."/>
            <person name="Thomas A.M."/>
            <person name="Barbosa D."/>
            <person name="Nascimento L."/>
            <person name="Silva G.M."/>
            <person name="Condomitti G.W."/>
            <person name="Digiampietri L.A."/>
            <person name="Lombardi K.C."/>
            <person name="Ramos P.L."/>
            <person name="Quaggio R.B."/>
            <person name="Oliveira J.C."/>
            <person name="Pascon R.C."/>
            <person name="Cruz J.B."/>
            <person name="Silva A.M."/>
            <person name="Setubal J.C."/>
        </authorList>
    </citation>
    <scope>NUCLEOTIDE SEQUENCE [LARGE SCALE GENOMIC DNA]</scope>
</reference>